<dbReference type="Pfam" id="PF07729">
    <property type="entry name" value="FCD"/>
    <property type="match status" value="1"/>
</dbReference>
<dbReference type="Gene3D" id="1.10.10.10">
    <property type="entry name" value="Winged helix-like DNA-binding domain superfamily/Winged helix DNA-binding domain"/>
    <property type="match status" value="1"/>
</dbReference>
<evidence type="ECO:0000313" key="6">
    <source>
        <dbReference type="Proteomes" id="UP001214250"/>
    </source>
</evidence>
<evidence type="ECO:0000256" key="2">
    <source>
        <dbReference type="ARBA" id="ARBA00023125"/>
    </source>
</evidence>
<keyword evidence="1" id="KW-0805">Transcription regulation</keyword>
<organism evidence="5 6">
    <name type="scientific">Lentisphaera profundi</name>
    <dbReference type="NCBI Taxonomy" id="1658616"/>
    <lineage>
        <taxon>Bacteria</taxon>
        <taxon>Pseudomonadati</taxon>
        <taxon>Lentisphaerota</taxon>
        <taxon>Lentisphaeria</taxon>
        <taxon>Lentisphaerales</taxon>
        <taxon>Lentisphaeraceae</taxon>
        <taxon>Lentisphaera</taxon>
    </lineage>
</organism>
<reference evidence="5 6" key="1">
    <citation type="submission" date="2023-02" db="EMBL/GenBank/DDBJ databases">
        <title>Genome sequence of Lentisphaera profundi SAORIC-696.</title>
        <authorList>
            <person name="Kim e."/>
            <person name="Cho J.-C."/>
            <person name="Choi A."/>
            <person name="Kang I."/>
        </authorList>
    </citation>
    <scope>NUCLEOTIDE SEQUENCE [LARGE SCALE GENOMIC DNA]</scope>
    <source>
        <strain evidence="5 6">SAORIC-696</strain>
    </source>
</reference>
<dbReference type="SUPFAM" id="SSF46785">
    <property type="entry name" value="Winged helix' DNA-binding domain"/>
    <property type="match status" value="1"/>
</dbReference>
<dbReference type="InterPro" id="IPR011711">
    <property type="entry name" value="GntR_C"/>
</dbReference>
<proteinExistence type="predicted"/>
<keyword evidence="6" id="KW-1185">Reference proteome</keyword>
<dbReference type="RefSeq" id="WP_274148698.1">
    <property type="nucleotide sequence ID" value="NZ_CP117811.1"/>
</dbReference>
<gene>
    <name evidence="5" type="ORF">PQO03_06045</name>
</gene>
<evidence type="ECO:0000259" key="4">
    <source>
        <dbReference type="SMART" id="SM00895"/>
    </source>
</evidence>
<dbReference type="Proteomes" id="UP001214250">
    <property type="component" value="Chromosome 1"/>
</dbReference>
<evidence type="ECO:0000256" key="1">
    <source>
        <dbReference type="ARBA" id="ARBA00023015"/>
    </source>
</evidence>
<dbReference type="InterPro" id="IPR036390">
    <property type="entry name" value="WH_DNA-bd_sf"/>
</dbReference>
<dbReference type="Pfam" id="PF00392">
    <property type="entry name" value="GntR"/>
    <property type="match status" value="1"/>
</dbReference>
<dbReference type="InterPro" id="IPR000524">
    <property type="entry name" value="Tscrpt_reg_HTH_GntR"/>
</dbReference>
<keyword evidence="3" id="KW-0804">Transcription</keyword>
<dbReference type="SMART" id="SM00895">
    <property type="entry name" value="FCD"/>
    <property type="match status" value="1"/>
</dbReference>
<sequence>MSKDLSVYIKQVYNSWLDLLKGRDESALLTDGDLSKKFDVSRFTVQRAKSLLEENGTLIIQGHKKSFGRAVVQDDYFEVSESSEKRSTQIVKEILMDLGSGHYQADQALSETDLAKKYGCHLALIREVLLSIQSYGLVLKNGRSQWRVVPINAESTREVVELREAIELFALKQMLERDSGDPVRRNFEALYDLHEEMLCNQGDYGIEQFMELDNKFHHGLIEACSNRFFDRYKLLISFFIYNTLRVREQDEGSFSGLIHHLNVLRYCKENKKNQALKEMQKHIHVSGSVLAEIASFRK</sequence>
<dbReference type="InterPro" id="IPR008920">
    <property type="entry name" value="TF_FadR/GntR_C"/>
</dbReference>
<dbReference type="PANTHER" id="PTHR43537">
    <property type="entry name" value="TRANSCRIPTIONAL REGULATOR, GNTR FAMILY"/>
    <property type="match status" value="1"/>
</dbReference>
<name>A0ABY7VMN4_9BACT</name>
<dbReference type="Gene3D" id="1.20.120.530">
    <property type="entry name" value="GntR ligand-binding domain-like"/>
    <property type="match status" value="1"/>
</dbReference>
<dbReference type="PANTHER" id="PTHR43537:SF51">
    <property type="entry name" value="HTH-TYPE TRANSCRIPTIONAL REGULATOR LGOR-RELATED"/>
    <property type="match status" value="1"/>
</dbReference>
<accession>A0ABY7VMN4</accession>
<keyword evidence="2" id="KW-0238">DNA-binding</keyword>
<evidence type="ECO:0000313" key="5">
    <source>
        <dbReference type="EMBL" id="WDE95280.1"/>
    </source>
</evidence>
<dbReference type="InterPro" id="IPR036388">
    <property type="entry name" value="WH-like_DNA-bd_sf"/>
</dbReference>
<evidence type="ECO:0000256" key="3">
    <source>
        <dbReference type="ARBA" id="ARBA00023163"/>
    </source>
</evidence>
<dbReference type="EMBL" id="CP117811">
    <property type="protein sequence ID" value="WDE95280.1"/>
    <property type="molecule type" value="Genomic_DNA"/>
</dbReference>
<protein>
    <submittedName>
        <fullName evidence="5">GntR family transcriptional regulator</fullName>
    </submittedName>
</protein>
<feature type="domain" description="GntR C-terminal" evidence="4">
    <location>
        <begin position="158"/>
        <end position="285"/>
    </location>
</feature>
<dbReference type="SUPFAM" id="SSF48008">
    <property type="entry name" value="GntR ligand-binding domain-like"/>
    <property type="match status" value="1"/>
</dbReference>